<dbReference type="SUPFAM" id="SSF47175">
    <property type="entry name" value="Cytochromes"/>
    <property type="match status" value="1"/>
</dbReference>
<keyword evidence="1" id="KW-0812">Transmembrane</keyword>
<proteinExistence type="predicted"/>
<dbReference type="PRINTS" id="PR00608">
    <property type="entry name" value="CYTCHROMECII"/>
</dbReference>
<keyword evidence="1" id="KW-0472">Membrane</keyword>
<dbReference type="GO" id="GO:0005506">
    <property type="term" value="F:iron ion binding"/>
    <property type="evidence" value="ECO:0007669"/>
    <property type="project" value="InterPro"/>
</dbReference>
<name>A0A844QMP0_9HYPH</name>
<dbReference type="InterPro" id="IPR015984">
    <property type="entry name" value="Cyt_c_prime_subgr"/>
</dbReference>
<dbReference type="GO" id="GO:0009055">
    <property type="term" value="F:electron transfer activity"/>
    <property type="evidence" value="ECO:0007669"/>
    <property type="project" value="InterPro"/>
</dbReference>
<organism evidence="2 3">
    <name type="scientific">Nitratireductor arenosus</name>
    <dbReference type="NCBI Taxonomy" id="2682096"/>
    <lineage>
        <taxon>Bacteria</taxon>
        <taxon>Pseudomonadati</taxon>
        <taxon>Pseudomonadota</taxon>
        <taxon>Alphaproteobacteria</taxon>
        <taxon>Hyphomicrobiales</taxon>
        <taxon>Phyllobacteriaceae</taxon>
        <taxon>Nitratireductor</taxon>
    </lineage>
</organism>
<evidence type="ECO:0000313" key="2">
    <source>
        <dbReference type="EMBL" id="MVA99844.1"/>
    </source>
</evidence>
<comment type="caution">
    <text evidence="2">The sequence shown here is derived from an EMBL/GenBank/DDBJ whole genome shotgun (WGS) entry which is preliminary data.</text>
</comment>
<accession>A0A844QMP0</accession>
<dbReference type="Gene3D" id="1.20.120.10">
    <property type="entry name" value="Cytochrome c/b562"/>
    <property type="match status" value="1"/>
</dbReference>
<gene>
    <name evidence="2" type="ORF">GN330_21555</name>
</gene>
<dbReference type="PROSITE" id="PS51009">
    <property type="entry name" value="CYTCII"/>
    <property type="match status" value="1"/>
</dbReference>
<dbReference type="Pfam" id="PF01322">
    <property type="entry name" value="Cytochrom_C_2"/>
    <property type="match status" value="1"/>
</dbReference>
<feature type="transmembrane region" description="Helical" evidence="1">
    <location>
        <begin position="31"/>
        <end position="50"/>
    </location>
</feature>
<sequence>MTREPFLGHYHAVTPLISSPEHPGGWLMKRLFVAGALLAVTASLSFAGAVEDRQAVMKSMGKALGPLAAIAKGENAFDAGVVEQNLTALNEAAQKLDVAALFPEGSTTGETEALPAIWENMADFQERADKLKADVAEVASAVPADQAGVQAALGKIGQNCGGCHENYRMKKN</sequence>
<dbReference type="EMBL" id="WPHG01000008">
    <property type="protein sequence ID" value="MVA99844.1"/>
    <property type="molecule type" value="Genomic_DNA"/>
</dbReference>
<dbReference type="AlphaFoldDB" id="A0A844QMP0"/>
<dbReference type="InterPro" id="IPR010980">
    <property type="entry name" value="Cyt_c/b562"/>
</dbReference>
<dbReference type="InterPro" id="IPR002321">
    <property type="entry name" value="Cyt_c_II"/>
</dbReference>
<dbReference type="GO" id="GO:0020037">
    <property type="term" value="F:heme binding"/>
    <property type="evidence" value="ECO:0007669"/>
    <property type="project" value="InterPro"/>
</dbReference>
<dbReference type="GO" id="GO:0022900">
    <property type="term" value="P:electron transport chain"/>
    <property type="evidence" value="ECO:0007669"/>
    <property type="project" value="InterPro"/>
</dbReference>
<protein>
    <submittedName>
        <fullName evidence="2">Cytochrome C556</fullName>
    </submittedName>
</protein>
<keyword evidence="1" id="KW-1133">Transmembrane helix</keyword>
<reference evidence="2 3" key="1">
    <citation type="submission" date="2019-12" db="EMBL/GenBank/DDBJ databases">
        <title>Nitratireductor arenosus sp. nov., Isolated from sea sand, Jeju island, South Korea.</title>
        <authorList>
            <person name="Kim W."/>
        </authorList>
    </citation>
    <scope>NUCLEOTIDE SEQUENCE [LARGE SCALE GENOMIC DNA]</scope>
    <source>
        <strain evidence="2 3">CAU 1489</strain>
    </source>
</reference>
<keyword evidence="3" id="KW-1185">Reference proteome</keyword>
<dbReference type="Proteomes" id="UP000463224">
    <property type="component" value="Unassembled WGS sequence"/>
</dbReference>
<evidence type="ECO:0000256" key="1">
    <source>
        <dbReference type="SAM" id="Phobius"/>
    </source>
</evidence>
<evidence type="ECO:0000313" key="3">
    <source>
        <dbReference type="Proteomes" id="UP000463224"/>
    </source>
</evidence>